<evidence type="ECO:0000256" key="9">
    <source>
        <dbReference type="HAMAP-Rule" id="MF_01495"/>
    </source>
</evidence>
<evidence type="ECO:0000256" key="5">
    <source>
        <dbReference type="ARBA" id="ARBA00022989"/>
    </source>
</evidence>
<evidence type="ECO:0000256" key="3">
    <source>
        <dbReference type="ARBA" id="ARBA00022531"/>
    </source>
</evidence>
<dbReference type="RefSeq" id="YP_009139361.1">
    <property type="nucleotide sequence ID" value="NC_027093.1"/>
</dbReference>
<dbReference type="AlphaFoldDB" id="A0A0F7R0W6"/>
<dbReference type="GO" id="GO:0009535">
    <property type="term" value="C:chloroplast thylakoid membrane"/>
    <property type="evidence" value="ECO:0007669"/>
    <property type="project" value="UniProtKB-SubCell"/>
</dbReference>
<comment type="function">
    <text evidence="9 10">One of the components of the core complex of photosystem II (PSII). It binds chlorophyll and helps catalyze the primary light-induced photochemical processes of PSII. PSII is a light-driven water:plastoquinone oxidoreductase, using light energy to abstract electrons from H(2)O, generating O(2) and a proton gradient subsequently used for ATP formation.</text>
</comment>
<dbReference type="InterPro" id="IPR000932">
    <property type="entry name" value="PS_antenna-like"/>
</dbReference>
<keyword evidence="4 9" id="KW-0812">Transmembrane</keyword>
<protein>
    <recommendedName>
        <fullName evidence="9 10">Photosystem II CP47 reaction center protein</fullName>
    </recommendedName>
    <alternativeName>
        <fullName evidence="9">PSII 47 kDa protein</fullName>
    </alternativeName>
    <alternativeName>
        <fullName evidence="9">Protein CP-47</fullName>
    </alternativeName>
</protein>
<keyword evidence="10 12" id="KW-0934">Plastid</keyword>
<evidence type="ECO:0000256" key="11">
    <source>
        <dbReference type="SAM" id="Phobius"/>
    </source>
</evidence>
<keyword evidence="8 9" id="KW-0604">Photosystem II</keyword>
<evidence type="ECO:0000256" key="1">
    <source>
        <dbReference type="ARBA" id="ARBA00004141"/>
    </source>
</evidence>
<dbReference type="HAMAP" id="MF_01495">
    <property type="entry name" value="PSII_PsbB_CP47"/>
    <property type="match status" value="1"/>
</dbReference>
<keyword evidence="6 9" id="KW-0157">Chromophore</keyword>
<dbReference type="InterPro" id="IPR036001">
    <property type="entry name" value="PS_II_antenna-like_sf"/>
</dbReference>
<dbReference type="GO" id="GO:0009772">
    <property type="term" value="P:photosynthetic electron transport in photosystem II"/>
    <property type="evidence" value="ECO:0007669"/>
    <property type="project" value="InterPro"/>
</dbReference>
<dbReference type="Gene3D" id="3.10.680.10">
    <property type="entry name" value="Photosystem II CP47 reaction center protein"/>
    <property type="match status" value="1"/>
</dbReference>
<proteinExistence type="inferred from homology"/>
<name>A0A0F7R0W6_LEPCH</name>
<comment type="subcellular location">
    <subcellularLocation>
        <location evidence="1">Membrane</location>
        <topology evidence="1">Multi-pass membrane protein</topology>
    </subcellularLocation>
    <subcellularLocation>
        <location evidence="9 10">Plastid</location>
        <location evidence="9 10">Chloroplast thylakoid membrane</location>
        <topology evidence="9 10">Multi-pass membrane protein</topology>
    </subcellularLocation>
</comment>
<reference evidence="12" key="1">
    <citation type="submission" date="2014-10" db="EMBL/GenBank/DDBJ databases">
        <title>The plastid genome of Lepidodinium chlorophorum.</title>
        <authorList>
            <person name="Kamikawa R."/>
            <person name="Tanifuji G."/>
            <person name="Kawachi M."/>
            <person name="Miyashita M."/>
            <person name="Hashimoto T."/>
            <person name="Inagaki Y."/>
        </authorList>
    </citation>
    <scope>NUCLEOTIDE SEQUENCE</scope>
</reference>
<evidence type="ECO:0000256" key="2">
    <source>
        <dbReference type="ARBA" id="ARBA00022494"/>
    </source>
</evidence>
<dbReference type="SUPFAM" id="SSF161077">
    <property type="entry name" value="Photosystem II antenna protein-like"/>
    <property type="match status" value="1"/>
</dbReference>
<evidence type="ECO:0000256" key="7">
    <source>
        <dbReference type="ARBA" id="ARBA00023136"/>
    </source>
</evidence>
<evidence type="ECO:0000256" key="10">
    <source>
        <dbReference type="RuleBase" id="RU004535"/>
    </source>
</evidence>
<feature type="transmembrane region" description="Helical" evidence="11">
    <location>
        <begin position="198"/>
        <end position="219"/>
    </location>
</feature>
<gene>
    <name evidence="9 12" type="primary">psbB</name>
</gene>
<comment type="subunit">
    <text evidence="10">PSII is composed of 1 copy each of membrane proteins PsbA, PsbB, PsbC, PsbD, PsbE, PsbF, PsbH, PsbI, PsbJ, PsbK, PsbL, PsbM, PsbT, PsbX, PsbY, PsbZ, Ycf12, at least 3 peripheral proteins of the oxygen-evolving complex and a large number of cofactors. It forms dimeric complexes.</text>
</comment>
<keyword evidence="2 9" id="KW-0148">Chlorophyll</keyword>
<dbReference type="NCBIfam" id="TIGR03039">
    <property type="entry name" value="PS_II_CP47"/>
    <property type="match status" value="1"/>
</dbReference>
<dbReference type="GO" id="GO:0009523">
    <property type="term" value="C:photosystem II"/>
    <property type="evidence" value="ECO:0007669"/>
    <property type="project" value="UniProtKB-KW"/>
</dbReference>
<dbReference type="EMBL" id="LC008447">
    <property type="protein sequence ID" value="BAR72335.1"/>
    <property type="molecule type" value="Genomic_DNA"/>
</dbReference>
<keyword evidence="5 9" id="KW-1133">Transmembrane helix</keyword>
<keyword evidence="7 9" id="KW-0472">Membrane</keyword>
<feature type="transmembrane region" description="Helical" evidence="11">
    <location>
        <begin position="139"/>
        <end position="162"/>
    </location>
</feature>
<comment type="similarity">
    <text evidence="9 10">Belongs to the PsbB/PsbC family. PsbB subfamily.</text>
</comment>
<sequence length="562" mass="63523">MTLPWYRVHTVVLNDPGRLISVHLMHTALVAGWAGSIAFYELSLFDPSEPILNPIWRQGMFVLPFITRLGITQSWGNWTITGELSTKFGIWSYERVAAAHIVLSGLLILASIWHWTFWDLELFRDPRTGNPALDLPKIFGIHLFLSGILCFSFGSFHVTGLFGPGIWVSDPYGLTGSIQPVKPAWGPEGFDPYNPSGIASHHIAAGILGILAGLFHLCVRPPQRLYNALRIGNVETVLSSSIAAVFFAAFVVSRTIWYGSAATPIELYGPTRYQWDKYFFQKEIERRVTTAIKAYEDTYGKEATSREAVRTAWLTIPEKLAFYDYIGNNPAKGGLFRVGPINNGDGFAVSWIGHPLFYCSKILTFNSESLVEEDAIFLKVVRMPSFFETFPVLLVDSEGIVRADVPFRRAESKYSISQKGVYVKFFGGSIDGEIFIDPTVVAKYARRAQLGEPFEFDRGSLPSDGVFRTSPRGWFTFGHLCFRLLFFLGHIWHGARTIFRDVFAGIDPDLDDQLEFGSFQKLGDLSSRREAILNFIVIYGSYCLYIFVDWHSWNYFLCYFFS</sequence>
<feature type="transmembrane region" description="Helical" evidence="11">
    <location>
        <begin position="531"/>
        <end position="548"/>
    </location>
</feature>
<dbReference type="Pfam" id="PF00421">
    <property type="entry name" value="PSII"/>
    <property type="match status" value="1"/>
</dbReference>
<evidence type="ECO:0000313" key="12">
    <source>
        <dbReference type="EMBL" id="BAR72335.1"/>
    </source>
</evidence>
<feature type="transmembrane region" description="Helical" evidence="11">
    <location>
        <begin position="231"/>
        <end position="252"/>
    </location>
</feature>
<dbReference type="GO" id="GO:0016168">
    <property type="term" value="F:chlorophyll binding"/>
    <property type="evidence" value="ECO:0007669"/>
    <property type="project" value="UniProtKB-UniRule"/>
</dbReference>
<evidence type="ECO:0000256" key="8">
    <source>
        <dbReference type="ARBA" id="ARBA00023276"/>
    </source>
</evidence>
<comment type="subunit">
    <text evidence="9">PSII is composed of 1 copy each of membrane proteins PsbA, PsbB, PsbC, PsbD, PsbE, PsbF, PsbH, PsbI, PsbJ, PsbK, PsbL, PsbM, PsbT, PsbX, PsbY, PsbZ, Psb30/Ycf12, at least 3 peripheral proteins of the oxygen-evolving complex and a large number of cofactors. It forms dimeric complexes.</text>
</comment>
<keyword evidence="9" id="KW-0793">Thylakoid</keyword>
<dbReference type="GeneID" id="24286202"/>
<geneLocation type="chloroplast" evidence="12"/>
<organism evidence="12">
    <name type="scientific">Lepidodinium chlorophorum</name>
    <name type="common">Dinoflagellate</name>
    <name type="synonym">Gymnodinium chlorophorum</name>
    <dbReference type="NCBI Taxonomy" id="107758"/>
    <lineage>
        <taxon>Eukaryota</taxon>
        <taxon>Sar</taxon>
        <taxon>Alveolata</taxon>
        <taxon>Dinophyceae</taxon>
        <taxon>Gymnodiniales</taxon>
        <taxon>Gymnodiniaceae</taxon>
        <taxon>Lepidodinium</taxon>
    </lineage>
</organism>
<dbReference type="InterPro" id="IPR017486">
    <property type="entry name" value="PSII_PsbB"/>
</dbReference>
<feature type="transmembrane region" description="Helical" evidence="11">
    <location>
        <begin position="20"/>
        <end position="40"/>
    </location>
</feature>
<feature type="transmembrane region" description="Helical" evidence="11">
    <location>
        <begin position="98"/>
        <end position="118"/>
    </location>
</feature>
<evidence type="ECO:0000256" key="4">
    <source>
        <dbReference type="ARBA" id="ARBA00022692"/>
    </source>
</evidence>
<keyword evidence="12" id="KW-0150">Chloroplast</keyword>
<accession>A0A0F7R0W6</accession>
<feature type="transmembrane region" description="Helical" evidence="11">
    <location>
        <begin position="473"/>
        <end position="492"/>
    </location>
</feature>
<keyword evidence="3 9" id="KW-0602">Photosynthesis</keyword>
<evidence type="ECO:0000256" key="6">
    <source>
        <dbReference type="ARBA" id="ARBA00022991"/>
    </source>
</evidence>